<dbReference type="AlphaFoldDB" id="A0A7W3YMT8"/>
<dbReference type="CDD" id="cd16332">
    <property type="entry name" value="Prp-like"/>
    <property type="match status" value="1"/>
</dbReference>
<protein>
    <recommendedName>
        <fullName evidence="6">Ribosomal processing cysteine protease Prp</fullName>
    </recommendedName>
</protein>
<evidence type="ECO:0000256" key="3">
    <source>
        <dbReference type="ARBA" id="ARBA00022801"/>
    </source>
</evidence>
<proteinExistence type="inferred from homology"/>
<keyword evidence="1" id="KW-0690">Ribosome biogenesis</keyword>
<comment type="similarity">
    <text evidence="5">Belongs to the Prp family.</text>
</comment>
<dbReference type="EMBL" id="JACIVA010000037">
    <property type="protein sequence ID" value="MBB1096856.1"/>
    <property type="molecule type" value="Genomic_DNA"/>
</dbReference>
<dbReference type="Gene3D" id="3.30.70.1490">
    <property type="entry name" value="Cysteine protease Prp"/>
    <property type="match status" value="1"/>
</dbReference>
<keyword evidence="3" id="KW-0378">Hydrolase</keyword>
<dbReference type="Proteomes" id="UP000517106">
    <property type="component" value="Unassembled WGS sequence"/>
</dbReference>
<dbReference type="GO" id="GO:0008234">
    <property type="term" value="F:cysteine-type peptidase activity"/>
    <property type="evidence" value="ECO:0007669"/>
    <property type="project" value="UniProtKB-KW"/>
</dbReference>
<organism evidence="7 8">
    <name type="scientific">Limosilactobacillus rudii</name>
    <dbReference type="NCBI Taxonomy" id="2759755"/>
    <lineage>
        <taxon>Bacteria</taxon>
        <taxon>Bacillati</taxon>
        <taxon>Bacillota</taxon>
        <taxon>Bacilli</taxon>
        <taxon>Lactobacillales</taxon>
        <taxon>Lactobacillaceae</taxon>
        <taxon>Limosilactobacillus</taxon>
    </lineage>
</organism>
<dbReference type="PANTHER" id="PTHR39178">
    <property type="entry name" value="HYPOTHETICAL RIBOSOME-ASSOCIATED PROTEIN"/>
    <property type="match status" value="1"/>
</dbReference>
<dbReference type="SUPFAM" id="SSF118010">
    <property type="entry name" value="TM1457-like"/>
    <property type="match status" value="1"/>
</dbReference>
<dbReference type="InterPro" id="IPR036764">
    <property type="entry name" value="Peptidase_Prp_sf"/>
</dbReference>
<sequence>MIQVQIKKEPNKTTVIASGHAEYSVKGSDIVCASFSTLLTHTVNNCTDVTVNDENGVLKAVFTDSKRIENKTLLDAFENTVNELVEQYDQYITIL</sequence>
<evidence type="ECO:0000313" key="7">
    <source>
        <dbReference type="EMBL" id="MBB1096856.1"/>
    </source>
</evidence>
<dbReference type="Pfam" id="PF04327">
    <property type="entry name" value="Peptidase_Prp"/>
    <property type="match status" value="1"/>
</dbReference>
<dbReference type="RefSeq" id="WP_182595462.1">
    <property type="nucleotide sequence ID" value="NZ_JACIVA010000037.1"/>
</dbReference>
<comment type="caution">
    <text evidence="7">The sequence shown here is derived from an EMBL/GenBank/DDBJ whole genome shotgun (WGS) entry which is preliminary data.</text>
</comment>
<keyword evidence="4" id="KW-0788">Thiol protease</keyword>
<evidence type="ECO:0000256" key="2">
    <source>
        <dbReference type="ARBA" id="ARBA00022670"/>
    </source>
</evidence>
<name>A0A7W3YMT8_9LACO</name>
<dbReference type="GO" id="GO:0006508">
    <property type="term" value="P:proteolysis"/>
    <property type="evidence" value="ECO:0007669"/>
    <property type="project" value="UniProtKB-KW"/>
</dbReference>
<dbReference type="InterPro" id="IPR007422">
    <property type="entry name" value="Peptidase_Prp"/>
</dbReference>
<keyword evidence="8" id="KW-1185">Reference proteome</keyword>
<evidence type="ECO:0000256" key="5">
    <source>
        <dbReference type="ARBA" id="ARBA00044503"/>
    </source>
</evidence>
<keyword evidence="2 7" id="KW-0645">Protease</keyword>
<evidence type="ECO:0000256" key="1">
    <source>
        <dbReference type="ARBA" id="ARBA00022517"/>
    </source>
</evidence>
<dbReference type="GO" id="GO:0042254">
    <property type="term" value="P:ribosome biogenesis"/>
    <property type="evidence" value="ECO:0007669"/>
    <property type="project" value="UniProtKB-KW"/>
</dbReference>
<gene>
    <name evidence="7" type="ORF">H5S09_02680</name>
</gene>
<evidence type="ECO:0000256" key="4">
    <source>
        <dbReference type="ARBA" id="ARBA00022807"/>
    </source>
</evidence>
<accession>A0A7W3YMT8</accession>
<dbReference type="PANTHER" id="PTHR39178:SF1">
    <property type="entry name" value="RIBOSOMAL-PROCESSING CYSTEINE PROTEASE PRP"/>
    <property type="match status" value="1"/>
</dbReference>
<evidence type="ECO:0000256" key="6">
    <source>
        <dbReference type="ARBA" id="ARBA00044538"/>
    </source>
</evidence>
<evidence type="ECO:0000313" key="8">
    <source>
        <dbReference type="Proteomes" id="UP000517106"/>
    </source>
</evidence>
<reference evidence="7 8" key="1">
    <citation type="submission" date="2020-07" db="EMBL/GenBank/DDBJ databases">
        <title>Description of Limosilactobacillus balticus sp. nov., Limosilactobacillus agrestis sp. nov., Limosilactobacillus albertensis sp. nov., Limosilactobacillus rudii sp. nov., Limosilactobacillus fastidiosus sp. nov., five novel Limosilactobacillus species isolated from the vertebrate gastrointestinal tract, and proposal of 6 subspecies of Limosilactobacillus reuteri adapted to the gastrointestinal tract of specific vertebrate hosts.</title>
        <authorList>
            <person name="Li F."/>
            <person name="Cheng C."/>
            <person name="Zheng J."/>
            <person name="Quevedo R.M."/>
            <person name="Li J."/>
            <person name="Roos S."/>
            <person name="Gaenzle M.G."/>
            <person name="Walter J."/>
        </authorList>
    </citation>
    <scope>NUCLEOTIDE SEQUENCE [LARGE SCALE GENOMIC DNA]</scope>
    <source>
        <strain evidence="7 8">STM2_1</strain>
    </source>
</reference>